<feature type="transmembrane region" description="Helical" evidence="1">
    <location>
        <begin position="138"/>
        <end position="159"/>
    </location>
</feature>
<dbReference type="STRING" id="1577474.GA0111570_1145"/>
<keyword evidence="1" id="KW-0812">Transmembrane</keyword>
<dbReference type="AlphaFoldDB" id="A0A1G6I5A6"/>
<accession>A0A1G6I5A6</accession>
<evidence type="ECO:0000313" key="2">
    <source>
        <dbReference type="EMBL" id="SDC00936.1"/>
    </source>
</evidence>
<feature type="transmembrane region" description="Helical" evidence="1">
    <location>
        <begin position="12"/>
        <end position="33"/>
    </location>
</feature>
<feature type="transmembrane region" description="Helical" evidence="1">
    <location>
        <begin position="243"/>
        <end position="267"/>
    </location>
</feature>
<feature type="transmembrane region" description="Helical" evidence="1">
    <location>
        <begin position="212"/>
        <end position="231"/>
    </location>
</feature>
<keyword evidence="1" id="KW-1133">Transmembrane helix</keyword>
<dbReference type="RefSeq" id="WP_092613482.1">
    <property type="nucleotide sequence ID" value="NZ_FMYF01000014.1"/>
</dbReference>
<gene>
    <name evidence="2" type="ORF">GA0111570_1145</name>
</gene>
<proteinExistence type="predicted"/>
<evidence type="ECO:0000313" key="3">
    <source>
        <dbReference type="Proteomes" id="UP000199086"/>
    </source>
</evidence>
<dbReference type="OrthoDB" id="3830178at2"/>
<evidence type="ECO:0000256" key="1">
    <source>
        <dbReference type="SAM" id="Phobius"/>
    </source>
</evidence>
<dbReference type="Proteomes" id="UP000199086">
    <property type="component" value="Unassembled WGS sequence"/>
</dbReference>
<feature type="transmembrane region" description="Helical" evidence="1">
    <location>
        <begin position="105"/>
        <end position="126"/>
    </location>
</feature>
<protein>
    <submittedName>
        <fullName evidence="2">Uncharacterized protein</fullName>
    </submittedName>
</protein>
<feature type="transmembrane region" description="Helical" evidence="1">
    <location>
        <begin position="53"/>
        <end position="71"/>
    </location>
</feature>
<feature type="transmembrane region" description="Helical" evidence="1">
    <location>
        <begin position="187"/>
        <end position="205"/>
    </location>
</feature>
<reference evidence="2 3" key="1">
    <citation type="submission" date="2016-06" db="EMBL/GenBank/DDBJ databases">
        <authorList>
            <person name="Olsen C.W."/>
            <person name="Carey S."/>
            <person name="Hinshaw L."/>
            <person name="Karasin A.I."/>
        </authorList>
    </citation>
    <scope>NUCLEOTIDE SEQUENCE [LARGE SCALE GENOMIC DNA]</scope>
    <source>
        <strain evidence="2 3">LZ-22</strain>
    </source>
</reference>
<name>A0A1G6I5A6_9ACTN</name>
<keyword evidence="3" id="KW-1185">Reference proteome</keyword>
<feature type="transmembrane region" description="Helical" evidence="1">
    <location>
        <begin position="78"/>
        <end position="99"/>
    </location>
</feature>
<keyword evidence="1" id="KW-0472">Membrane</keyword>
<organism evidence="2 3">
    <name type="scientific">Raineyella antarctica</name>
    <dbReference type="NCBI Taxonomy" id="1577474"/>
    <lineage>
        <taxon>Bacteria</taxon>
        <taxon>Bacillati</taxon>
        <taxon>Actinomycetota</taxon>
        <taxon>Actinomycetes</taxon>
        <taxon>Propionibacteriales</taxon>
        <taxon>Propionibacteriaceae</taxon>
        <taxon>Raineyella</taxon>
    </lineage>
</organism>
<dbReference type="EMBL" id="FMYF01000014">
    <property type="protein sequence ID" value="SDC00936.1"/>
    <property type="molecule type" value="Genomic_DNA"/>
</dbReference>
<sequence>MATRAPSRAVPWLWLSVAAAVLAIAGSVVGLAWPRPYAGLTPAFWPQAIAQDIANLVVASPLVLVSAALALRGSARAYLLWLGALSFTVYNYVIYTFSIPFGPLFLLWVGVLALCTFALIGGLAEVDRTIAQRFAGPRLLTAVGWVLVVAGVLFALLWLSEDVSALLSGTRPASAAELALPTNPVHVLDLAFFLPAVIGIGVQVLRRRPYAVAVAPVPLVFLLLTGVPILITPAVQAANGLPAGWSVALPIGVFTLVVLGLLVWLLATLRRPRTA</sequence>